<evidence type="ECO:0000313" key="2">
    <source>
        <dbReference type="EMBL" id="SDI92166.1"/>
    </source>
</evidence>
<gene>
    <name evidence="2" type="ORF">SAMN04488693_1348</name>
</gene>
<dbReference type="RefSeq" id="WP_090588414.1">
    <property type="nucleotide sequence ID" value="NZ_FNDT01000034.1"/>
</dbReference>
<dbReference type="AlphaFoldDB" id="A0A1G8PIL7"/>
<evidence type="ECO:0000256" key="1">
    <source>
        <dbReference type="SAM" id="MobiDB-lite"/>
    </source>
</evidence>
<accession>A0A1G8PIL7</accession>
<protein>
    <submittedName>
        <fullName evidence="2">Uncharacterized protein</fullName>
    </submittedName>
</protein>
<name>A0A1G8PIL7_9MICC</name>
<dbReference type="OrthoDB" id="4951822at2"/>
<organism evidence="2 3">
    <name type="scientific">Arthrobacter subterraneus</name>
    <dbReference type="NCBI Taxonomy" id="335973"/>
    <lineage>
        <taxon>Bacteria</taxon>
        <taxon>Bacillati</taxon>
        <taxon>Actinomycetota</taxon>
        <taxon>Actinomycetes</taxon>
        <taxon>Micrococcales</taxon>
        <taxon>Micrococcaceae</taxon>
        <taxon>Arthrobacter</taxon>
    </lineage>
</organism>
<reference evidence="2 3" key="1">
    <citation type="submission" date="2016-10" db="EMBL/GenBank/DDBJ databases">
        <authorList>
            <person name="de Groot N.N."/>
        </authorList>
    </citation>
    <scope>NUCLEOTIDE SEQUENCE [LARGE SCALE GENOMIC DNA]</scope>
    <source>
        <strain evidence="2 3">NP_1H</strain>
    </source>
</reference>
<dbReference type="Proteomes" id="UP000199258">
    <property type="component" value="Unassembled WGS sequence"/>
</dbReference>
<proteinExistence type="predicted"/>
<sequence>MSTRTRTVARTVTADTEETVTVPELPADDRAGDGYDWMDTLPGSGWVALPSWASEGWDAGAWPYIIFTVARHRDEEGELFGYGTYVEGDTSTRWFRSQEHCFEAITEEVFFHWKNGQSHGPENLPETAAELPSGDRLPYDWTS</sequence>
<dbReference type="EMBL" id="FNDT01000034">
    <property type="protein sequence ID" value="SDI92166.1"/>
    <property type="molecule type" value="Genomic_DNA"/>
</dbReference>
<evidence type="ECO:0000313" key="3">
    <source>
        <dbReference type="Proteomes" id="UP000199258"/>
    </source>
</evidence>
<feature type="region of interest" description="Disordered" evidence="1">
    <location>
        <begin position="121"/>
        <end position="143"/>
    </location>
</feature>
<keyword evidence="3" id="KW-1185">Reference proteome</keyword>